<comment type="caution">
    <text evidence="1">The sequence shown here is derived from an EMBL/GenBank/DDBJ whole genome shotgun (WGS) entry which is preliminary data.</text>
</comment>
<reference evidence="2" key="1">
    <citation type="journal article" date="2022" name="Mol. Ecol. Resour.">
        <title>The genomes of chicory, endive, great burdock and yacon provide insights into Asteraceae palaeo-polyploidization history and plant inulin production.</title>
        <authorList>
            <person name="Fan W."/>
            <person name="Wang S."/>
            <person name="Wang H."/>
            <person name="Wang A."/>
            <person name="Jiang F."/>
            <person name="Liu H."/>
            <person name="Zhao H."/>
            <person name="Xu D."/>
            <person name="Zhang Y."/>
        </authorList>
    </citation>
    <scope>NUCLEOTIDE SEQUENCE [LARGE SCALE GENOMIC DNA]</scope>
    <source>
        <strain evidence="2">cv. Yunnan</strain>
    </source>
</reference>
<protein>
    <submittedName>
        <fullName evidence="1">Uncharacterized protein</fullName>
    </submittedName>
</protein>
<organism evidence="1 2">
    <name type="scientific">Smallanthus sonchifolius</name>
    <dbReference type="NCBI Taxonomy" id="185202"/>
    <lineage>
        <taxon>Eukaryota</taxon>
        <taxon>Viridiplantae</taxon>
        <taxon>Streptophyta</taxon>
        <taxon>Embryophyta</taxon>
        <taxon>Tracheophyta</taxon>
        <taxon>Spermatophyta</taxon>
        <taxon>Magnoliopsida</taxon>
        <taxon>eudicotyledons</taxon>
        <taxon>Gunneridae</taxon>
        <taxon>Pentapetalae</taxon>
        <taxon>asterids</taxon>
        <taxon>campanulids</taxon>
        <taxon>Asterales</taxon>
        <taxon>Asteraceae</taxon>
        <taxon>Asteroideae</taxon>
        <taxon>Heliantheae alliance</taxon>
        <taxon>Millerieae</taxon>
        <taxon>Smallanthus</taxon>
    </lineage>
</organism>
<keyword evidence="2" id="KW-1185">Reference proteome</keyword>
<sequence length="69" mass="7843">MLWAIRRLILSGSLIYWPQLKTLGASSLSLSLDRLHEGCAVICSREVASWKFCEVIKRVFLCPSRVFST</sequence>
<dbReference type="EMBL" id="CM042027">
    <property type="protein sequence ID" value="KAI3803805.1"/>
    <property type="molecule type" value="Genomic_DNA"/>
</dbReference>
<proteinExistence type="predicted"/>
<reference evidence="1 2" key="2">
    <citation type="journal article" date="2022" name="Mol. Ecol. Resour.">
        <title>The genomes of chicory, endive, great burdock and yacon provide insights into Asteraceae paleo-polyploidization history and plant inulin production.</title>
        <authorList>
            <person name="Fan W."/>
            <person name="Wang S."/>
            <person name="Wang H."/>
            <person name="Wang A."/>
            <person name="Jiang F."/>
            <person name="Liu H."/>
            <person name="Zhao H."/>
            <person name="Xu D."/>
            <person name="Zhang Y."/>
        </authorList>
    </citation>
    <scope>NUCLEOTIDE SEQUENCE [LARGE SCALE GENOMIC DNA]</scope>
    <source>
        <strain evidence="2">cv. Yunnan</strain>
        <tissue evidence="1">Leaves</tissue>
    </source>
</reference>
<dbReference type="Proteomes" id="UP001056120">
    <property type="component" value="Linkage Group LG10"/>
</dbReference>
<name>A0ACB9I747_9ASTR</name>
<accession>A0ACB9I747</accession>
<evidence type="ECO:0000313" key="1">
    <source>
        <dbReference type="EMBL" id="KAI3803805.1"/>
    </source>
</evidence>
<evidence type="ECO:0000313" key="2">
    <source>
        <dbReference type="Proteomes" id="UP001056120"/>
    </source>
</evidence>
<gene>
    <name evidence="1" type="ORF">L1987_31967</name>
</gene>